<dbReference type="SUPFAM" id="SSF46689">
    <property type="entry name" value="Homeodomain-like"/>
    <property type="match status" value="1"/>
</dbReference>
<reference evidence="1" key="2">
    <citation type="journal article" date="2022" name="BMC Genomics">
        <title>Comparative genome analysis of mycobacteria focusing on tRNA and non-coding RNA.</title>
        <authorList>
            <person name="Behra P.R.K."/>
            <person name="Pettersson B.M.F."/>
            <person name="Ramesh M."/>
            <person name="Das S."/>
            <person name="Dasgupta S."/>
            <person name="Kirsebom L.A."/>
        </authorList>
    </citation>
    <scope>NUCLEOTIDE SEQUENCE</scope>
    <source>
        <strain evidence="1">DSM 44838</strain>
    </source>
</reference>
<dbReference type="Gene3D" id="1.10.357.10">
    <property type="entry name" value="Tetracycline Repressor, domain 2"/>
    <property type="match status" value="1"/>
</dbReference>
<keyword evidence="2" id="KW-1185">Reference proteome</keyword>
<proteinExistence type="predicted"/>
<reference evidence="1" key="1">
    <citation type="submission" date="2020-07" db="EMBL/GenBank/DDBJ databases">
        <authorList>
            <person name="Pettersson B.M.F."/>
            <person name="Behra P.R.K."/>
            <person name="Ramesh M."/>
            <person name="Das S."/>
            <person name="Dasgupta S."/>
            <person name="Kirsebom L.A."/>
        </authorList>
    </citation>
    <scope>NUCLEOTIDE SEQUENCE</scope>
    <source>
        <strain evidence="1">DSM 44838</strain>
    </source>
</reference>
<evidence type="ECO:0000313" key="1">
    <source>
        <dbReference type="EMBL" id="MCV7423794.1"/>
    </source>
</evidence>
<accession>A0A9X2Z6W5</accession>
<dbReference type="RefSeq" id="WP_263998760.1">
    <property type="nucleotide sequence ID" value="NZ_JACKVK010000013.1"/>
</dbReference>
<evidence type="ECO:0000313" key="2">
    <source>
        <dbReference type="Proteomes" id="UP001141629"/>
    </source>
</evidence>
<sequence length="198" mass="20621">MSSPGAVGVTDLSVRRRRRANESVTAALIDATVGWLRESSLDAVTVGAVAERAGISPVVADELFGSIDELILETCLSRLSAVALSDEADQGSLARVAEQLGRMMIAVADEPAIASACAAVYLHAGTAAARAQERIGLEIHRLITSAMGPGCWPEVITTLEFIFSGALIQAAMGTMSFEKAAEGVETAVSLILDGPPRR</sequence>
<organism evidence="1 2">
    <name type="scientific">Mycobacterium yunnanensis</name>
    <dbReference type="NCBI Taxonomy" id="368477"/>
    <lineage>
        <taxon>Bacteria</taxon>
        <taxon>Bacillati</taxon>
        <taxon>Actinomycetota</taxon>
        <taxon>Actinomycetes</taxon>
        <taxon>Mycobacteriales</taxon>
        <taxon>Mycobacteriaceae</taxon>
        <taxon>Mycobacterium</taxon>
    </lineage>
</organism>
<gene>
    <name evidence="1" type="ORF">H7K45_24880</name>
</gene>
<dbReference type="EMBL" id="JACKVK010000013">
    <property type="protein sequence ID" value="MCV7423794.1"/>
    <property type="molecule type" value="Genomic_DNA"/>
</dbReference>
<dbReference type="AlphaFoldDB" id="A0A9X2Z6W5"/>
<dbReference type="Proteomes" id="UP001141629">
    <property type="component" value="Unassembled WGS sequence"/>
</dbReference>
<protein>
    <submittedName>
        <fullName evidence="1">Uncharacterized protein</fullName>
    </submittedName>
</protein>
<dbReference type="InterPro" id="IPR009057">
    <property type="entry name" value="Homeodomain-like_sf"/>
</dbReference>
<name>A0A9X2Z6W5_9MYCO</name>
<comment type="caution">
    <text evidence="1">The sequence shown here is derived from an EMBL/GenBank/DDBJ whole genome shotgun (WGS) entry which is preliminary data.</text>
</comment>